<feature type="modified residue" description="4-aspartylphosphate" evidence="1">
    <location>
        <position position="61"/>
    </location>
</feature>
<organism evidence="3">
    <name type="scientific">Deinococcus sonorensis KR-87</name>
    <dbReference type="NCBI Taxonomy" id="694439"/>
    <lineage>
        <taxon>Bacteria</taxon>
        <taxon>Thermotogati</taxon>
        <taxon>Deinococcota</taxon>
        <taxon>Deinococci</taxon>
        <taxon>Deinococcales</taxon>
        <taxon>Deinococcaceae</taxon>
        <taxon>Deinococcus</taxon>
    </lineage>
</organism>
<dbReference type="SMART" id="SM00448">
    <property type="entry name" value="REC"/>
    <property type="match status" value="1"/>
</dbReference>
<dbReference type="PANTHER" id="PTHR44520:SF2">
    <property type="entry name" value="RESPONSE REGULATOR RCP1"/>
    <property type="match status" value="1"/>
</dbReference>
<name>A0AAU7UD25_9DEIO</name>
<reference evidence="3" key="1">
    <citation type="submission" date="2024-06" db="EMBL/GenBank/DDBJ databases">
        <title>Draft Genome Sequence of Deinococcus sonorensis Type Strain KR-87, a Biofilm Producing Representative of the Genus Deinococcus.</title>
        <authorList>
            <person name="Boren L.S."/>
            <person name="Grosso R.A."/>
            <person name="Hugenberg-Cox A.N."/>
            <person name="Hill J.T.E."/>
            <person name="Albert C.M."/>
            <person name="Tuohy J.M."/>
        </authorList>
    </citation>
    <scope>NUCLEOTIDE SEQUENCE</scope>
    <source>
        <strain evidence="3">KR-87</strain>
    </source>
</reference>
<protein>
    <submittedName>
        <fullName evidence="3">Response regulator</fullName>
    </submittedName>
</protein>
<evidence type="ECO:0000259" key="2">
    <source>
        <dbReference type="PROSITE" id="PS50110"/>
    </source>
</evidence>
<dbReference type="CDD" id="cd17557">
    <property type="entry name" value="REC_Rcp-like"/>
    <property type="match status" value="1"/>
</dbReference>
<accession>A0AAU7UD25</accession>
<dbReference type="EMBL" id="CP158299">
    <property type="protein sequence ID" value="XBV85828.1"/>
    <property type="molecule type" value="Genomic_DNA"/>
</dbReference>
<dbReference type="AlphaFoldDB" id="A0AAU7UD25"/>
<sequence length="143" mass="15689">MHKQVLLVDDNLNDLELALEALGEAEAAPCVTVAQGGVQALAYLHAQRQQSAEPLSLVLLDLKMPQMDGLAVLEAIRQDETLQDIPVVMLTTSRDVSDIRACYRRGANGYVVKPLDFTSFTETLRDTLAFWLGKNEIPGPRVA</sequence>
<feature type="domain" description="Response regulatory" evidence="2">
    <location>
        <begin position="4"/>
        <end position="128"/>
    </location>
</feature>
<dbReference type="Gene3D" id="3.40.50.2300">
    <property type="match status" value="1"/>
</dbReference>
<dbReference type="GO" id="GO:0000160">
    <property type="term" value="P:phosphorelay signal transduction system"/>
    <property type="evidence" value="ECO:0007669"/>
    <property type="project" value="InterPro"/>
</dbReference>
<dbReference type="PROSITE" id="PS50110">
    <property type="entry name" value="RESPONSE_REGULATORY"/>
    <property type="match status" value="1"/>
</dbReference>
<gene>
    <name evidence="3" type="ORF">ABOD76_05865</name>
</gene>
<dbReference type="RefSeq" id="WP_350243871.1">
    <property type="nucleotide sequence ID" value="NZ_CP158299.1"/>
</dbReference>
<dbReference type="InterPro" id="IPR011006">
    <property type="entry name" value="CheY-like_superfamily"/>
</dbReference>
<dbReference type="SUPFAM" id="SSF52172">
    <property type="entry name" value="CheY-like"/>
    <property type="match status" value="1"/>
</dbReference>
<evidence type="ECO:0000256" key="1">
    <source>
        <dbReference type="PROSITE-ProRule" id="PRU00169"/>
    </source>
</evidence>
<evidence type="ECO:0000313" key="3">
    <source>
        <dbReference type="EMBL" id="XBV85828.1"/>
    </source>
</evidence>
<dbReference type="InterPro" id="IPR052893">
    <property type="entry name" value="TCS_response_regulator"/>
</dbReference>
<keyword evidence="1" id="KW-0597">Phosphoprotein</keyword>
<dbReference type="Pfam" id="PF00072">
    <property type="entry name" value="Response_reg"/>
    <property type="match status" value="1"/>
</dbReference>
<dbReference type="PANTHER" id="PTHR44520">
    <property type="entry name" value="RESPONSE REGULATOR RCP1-RELATED"/>
    <property type="match status" value="1"/>
</dbReference>
<dbReference type="KEGG" id="dsc:ABOD76_05865"/>
<proteinExistence type="predicted"/>
<dbReference type="InterPro" id="IPR001789">
    <property type="entry name" value="Sig_transdc_resp-reg_receiver"/>
</dbReference>